<dbReference type="EMBL" id="CP072384">
    <property type="protein sequence ID" value="QUC09618.1"/>
    <property type="molecule type" value="Genomic_DNA"/>
</dbReference>
<name>A0ABX7Y9N2_9ACTN</name>
<sequence>MRHLFLAAGALIAFFPFYWMFVLSTHRSSAIYDFPPPLVPGDRFLENFQKVTGTVNVWAAMMNTLIVAVVVTFVVLFLDSIAAFAFAKFSFRGRGILFGIIMFTFLLPGQLSTIPLFLVMSQIGWVGKLQAVMFPAFANAFGIFWLRQYFTNAVHAELIEAATMDGCGFFRQYLHVALPAARPALAFLGIFTFIGSWNDFFWPLIVLNNPNQLTLQVVLSQLQAAHGTDYGLVMMGAFIAVAPLLLVFIAGSRQFLSGLTEGAVKM</sequence>
<evidence type="ECO:0000313" key="10">
    <source>
        <dbReference type="Proteomes" id="UP000678513"/>
    </source>
</evidence>
<dbReference type="InterPro" id="IPR000515">
    <property type="entry name" value="MetI-like"/>
</dbReference>
<dbReference type="PROSITE" id="PS50928">
    <property type="entry name" value="ABC_TM1"/>
    <property type="match status" value="1"/>
</dbReference>
<dbReference type="CDD" id="cd06261">
    <property type="entry name" value="TM_PBP2"/>
    <property type="match status" value="1"/>
</dbReference>
<feature type="transmembrane region" description="Helical" evidence="7">
    <location>
        <begin position="96"/>
        <end position="119"/>
    </location>
</feature>
<dbReference type="PANTHER" id="PTHR43744">
    <property type="entry name" value="ABC TRANSPORTER PERMEASE PROTEIN MG189-RELATED-RELATED"/>
    <property type="match status" value="1"/>
</dbReference>
<evidence type="ECO:0000256" key="7">
    <source>
        <dbReference type="RuleBase" id="RU363032"/>
    </source>
</evidence>
<keyword evidence="4 7" id="KW-0812">Transmembrane</keyword>
<evidence type="ECO:0000256" key="2">
    <source>
        <dbReference type="ARBA" id="ARBA00022448"/>
    </source>
</evidence>
<evidence type="ECO:0000256" key="6">
    <source>
        <dbReference type="ARBA" id="ARBA00023136"/>
    </source>
</evidence>
<evidence type="ECO:0000256" key="5">
    <source>
        <dbReference type="ARBA" id="ARBA00022989"/>
    </source>
</evidence>
<keyword evidence="2 7" id="KW-0813">Transport</keyword>
<dbReference type="InterPro" id="IPR035906">
    <property type="entry name" value="MetI-like_sf"/>
</dbReference>
<dbReference type="SUPFAM" id="SSF161098">
    <property type="entry name" value="MetI-like"/>
    <property type="match status" value="1"/>
</dbReference>
<accession>A0ABX7Y9N2</accession>
<keyword evidence="6 7" id="KW-0472">Membrane</keyword>
<evidence type="ECO:0000313" key="9">
    <source>
        <dbReference type="EMBL" id="QUC09618.1"/>
    </source>
</evidence>
<comment type="similarity">
    <text evidence="7">Belongs to the binding-protein-dependent transport system permease family.</text>
</comment>
<feature type="transmembrane region" description="Helical" evidence="7">
    <location>
        <begin position="184"/>
        <end position="205"/>
    </location>
</feature>
<organism evidence="9 10">
    <name type="scientific">Arachnia rubra</name>
    <dbReference type="NCBI Taxonomy" id="1547448"/>
    <lineage>
        <taxon>Bacteria</taxon>
        <taxon>Bacillati</taxon>
        <taxon>Actinomycetota</taxon>
        <taxon>Actinomycetes</taxon>
        <taxon>Propionibacteriales</taxon>
        <taxon>Propionibacteriaceae</taxon>
        <taxon>Arachnia</taxon>
    </lineage>
</organism>
<proteinExistence type="inferred from homology"/>
<protein>
    <submittedName>
        <fullName evidence="9">Carbohydrate ABC transporter permease</fullName>
    </submittedName>
</protein>
<reference evidence="9 10" key="1">
    <citation type="submission" date="2021-03" db="EMBL/GenBank/DDBJ databases">
        <title>Human Oral Microbial Genomes.</title>
        <authorList>
            <person name="Johnston C.D."/>
            <person name="Chen T."/>
            <person name="Dewhirst F.E."/>
        </authorList>
    </citation>
    <scope>NUCLEOTIDE SEQUENCE [LARGE SCALE GENOMIC DNA]</scope>
    <source>
        <strain evidence="9 10">DSMZ 100122</strain>
    </source>
</reference>
<gene>
    <name evidence="9" type="ORF">J5A65_05200</name>
</gene>
<dbReference type="PANTHER" id="PTHR43744:SF8">
    <property type="entry name" value="SN-GLYCEROL-3-PHOSPHATE TRANSPORT SYSTEM PERMEASE PROTEIN UGPE"/>
    <property type="match status" value="1"/>
</dbReference>
<dbReference type="Proteomes" id="UP000678513">
    <property type="component" value="Chromosome"/>
</dbReference>
<feature type="transmembrane region" description="Helical" evidence="7">
    <location>
        <begin position="230"/>
        <end position="250"/>
    </location>
</feature>
<keyword evidence="3" id="KW-1003">Cell membrane</keyword>
<evidence type="ECO:0000259" key="8">
    <source>
        <dbReference type="PROSITE" id="PS50928"/>
    </source>
</evidence>
<keyword evidence="10" id="KW-1185">Reference proteome</keyword>
<feature type="domain" description="ABC transmembrane type-1" evidence="8">
    <location>
        <begin position="61"/>
        <end position="251"/>
    </location>
</feature>
<evidence type="ECO:0000256" key="3">
    <source>
        <dbReference type="ARBA" id="ARBA00022475"/>
    </source>
</evidence>
<dbReference type="Gene3D" id="1.10.3720.10">
    <property type="entry name" value="MetI-like"/>
    <property type="match status" value="1"/>
</dbReference>
<keyword evidence="5 7" id="KW-1133">Transmembrane helix</keyword>
<feature type="transmembrane region" description="Helical" evidence="7">
    <location>
        <begin position="125"/>
        <end position="146"/>
    </location>
</feature>
<feature type="transmembrane region" description="Helical" evidence="7">
    <location>
        <begin position="57"/>
        <end position="84"/>
    </location>
</feature>
<evidence type="ECO:0000256" key="1">
    <source>
        <dbReference type="ARBA" id="ARBA00004651"/>
    </source>
</evidence>
<dbReference type="Pfam" id="PF00528">
    <property type="entry name" value="BPD_transp_1"/>
    <property type="match status" value="1"/>
</dbReference>
<evidence type="ECO:0000256" key="4">
    <source>
        <dbReference type="ARBA" id="ARBA00022692"/>
    </source>
</evidence>
<comment type="subcellular location">
    <subcellularLocation>
        <location evidence="1 7">Cell membrane</location>
        <topology evidence="1 7">Multi-pass membrane protein</topology>
    </subcellularLocation>
</comment>